<dbReference type="EMBL" id="MKZO01000024">
    <property type="protein sequence ID" value="OLS62288.1"/>
    <property type="molecule type" value="Genomic_DNA"/>
</dbReference>
<dbReference type="PROSITE" id="PS50883">
    <property type="entry name" value="EAL"/>
    <property type="match status" value="1"/>
</dbReference>
<sequence length="398" mass="43405">MPAKFLRVLILENQSFQRAIAVKILGQLGCREVFEACDGTGALALLDRIGRVDVVVCDVRMEGMDGLEFIHRAARAALIGGVIVSSGLHAEVRRAMAQWVNGLGIAFLGDVGKPLHLDSMRLALEGSRQPVVLALPAPAPAGGVSAADIRRGLACNEFVACYLPRCDLGNGEVRGVDVLARWHHPHLGPLEQNRFMPVLENTALLDDLLLTLLEQGLELQRELFSSGQMLRMSFALHLEQLGRRGLTRRIKSLMQFQRSMGQGVAFELSFAEPGQPTVIHLESLVRLRLLGCALALGEFGSHAGSLQRLCQLPFNEVRTSARFMHELEQQPRHRAVLRGCLGIARSLGLGITVTGVESPEQHLLLMDMGCTLGQGRYFAPLLSAEELLRRLGSGARNG</sequence>
<dbReference type="Gene3D" id="3.20.20.450">
    <property type="entry name" value="EAL domain"/>
    <property type="match status" value="1"/>
</dbReference>
<gene>
    <name evidence="4" type="ORF">PSEMO_27520</name>
</gene>
<dbReference type="SUPFAM" id="SSF141868">
    <property type="entry name" value="EAL domain-like"/>
    <property type="match status" value="1"/>
</dbReference>
<dbReference type="Proteomes" id="UP000186736">
    <property type="component" value="Unassembled WGS sequence"/>
</dbReference>
<dbReference type="AlphaFoldDB" id="A0A1Q9R4J8"/>
<dbReference type="Pfam" id="PF00563">
    <property type="entry name" value="EAL"/>
    <property type="match status" value="1"/>
</dbReference>
<dbReference type="InterPro" id="IPR050706">
    <property type="entry name" value="Cyclic-di-GMP_PDE-like"/>
</dbReference>
<dbReference type="PANTHER" id="PTHR33121:SF70">
    <property type="entry name" value="SIGNALING PROTEIN YKOW"/>
    <property type="match status" value="1"/>
</dbReference>
<dbReference type="PANTHER" id="PTHR33121">
    <property type="entry name" value="CYCLIC DI-GMP PHOSPHODIESTERASE PDEF"/>
    <property type="match status" value="1"/>
</dbReference>
<evidence type="ECO:0000256" key="1">
    <source>
        <dbReference type="PROSITE-ProRule" id="PRU00169"/>
    </source>
</evidence>
<feature type="domain" description="EAL" evidence="3">
    <location>
        <begin position="142"/>
        <end position="395"/>
    </location>
</feature>
<dbReference type="InterPro" id="IPR035919">
    <property type="entry name" value="EAL_sf"/>
</dbReference>
<evidence type="ECO:0008006" key="6">
    <source>
        <dbReference type="Google" id="ProtNLM"/>
    </source>
</evidence>
<comment type="caution">
    <text evidence="4">The sequence shown here is derived from an EMBL/GenBank/DDBJ whole genome shotgun (WGS) entry which is preliminary data.</text>
</comment>
<evidence type="ECO:0000259" key="2">
    <source>
        <dbReference type="PROSITE" id="PS50110"/>
    </source>
</evidence>
<feature type="modified residue" description="4-aspartylphosphate" evidence="1">
    <location>
        <position position="58"/>
    </location>
</feature>
<keyword evidence="1" id="KW-0597">Phosphoprotein</keyword>
<dbReference type="InterPro" id="IPR011006">
    <property type="entry name" value="CheY-like_superfamily"/>
</dbReference>
<name>A0A1Q9R4J8_PSEPU</name>
<evidence type="ECO:0000259" key="3">
    <source>
        <dbReference type="PROSITE" id="PS50883"/>
    </source>
</evidence>
<dbReference type="SMART" id="SM00448">
    <property type="entry name" value="REC"/>
    <property type="match status" value="1"/>
</dbReference>
<dbReference type="GO" id="GO:0000160">
    <property type="term" value="P:phosphorelay signal transduction system"/>
    <property type="evidence" value="ECO:0007669"/>
    <property type="project" value="InterPro"/>
</dbReference>
<proteinExistence type="predicted"/>
<dbReference type="InterPro" id="IPR001633">
    <property type="entry name" value="EAL_dom"/>
</dbReference>
<feature type="domain" description="Response regulatory" evidence="2">
    <location>
        <begin position="7"/>
        <end position="128"/>
    </location>
</feature>
<evidence type="ECO:0000313" key="4">
    <source>
        <dbReference type="EMBL" id="OLS62288.1"/>
    </source>
</evidence>
<dbReference type="Gene3D" id="3.40.50.2300">
    <property type="match status" value="1"/>
</dbReference>
<dbReference type="SMART" id="SM00052">
    <property type="entry name" value="EAL"/>
    <property type="match status" value="1"/>
</dbReference>
<accession>A0A1Q9R4J8</accession>
<dbReference type="SUPFAM" id="SSF52172">
    <property type="entry name" value="CheY-like"/>
    <property type="match status" value="1"/>
</dbReference>
<protein>
    <recommendedName>
        <fullName evidence="6">EAL domain-containing protein</fullName>
    </recommendedName>
</protein>
<dbReference type="InterPro" id="IPR001789">
    <property type="entry name" value="Sig_transdc_resp-reg_receiver"/>
</dbReference>
<dbReference type="CDD" id="cd01948">
    <property type="entry name" value="EAL"/>
    <property type="match status" value="1"/>
</dbReference>
<evidence type="ECO:0000313" key="5">
    <source>
        <dbReference type="Proteomes" id="UP000186736"/>
    </source>
</evidence>
<dbReference type="GO" id="GO:0071111">
    <property type="term" value="F:cyclic-guanylate-specific phosphodiesterase activity"/>
    <property type="evidence" value="ECO:0007669"/>
    <property type="project" value="InterPro"/>
</dbReference>
<organism evidence="4 5">
    <name type="scientific">Pseudomonas putida</name>
    <name type="common">Arthrobacter siderocapsulatus</name>
    <dbReference type="NCBI Taxonomy" id="303"/>
    <lineage>
        <taxon>Bacteria</taxon>
        <taxon>Pseudomonadati</taxon>
        <taxon>Pseudomonadota</taxon>
        <taxon>Gammaproteobacteria</taxon>
        <taxon>Pseudomonadales</taxon>
        <taxon>Pseudomonadaceae</taxon>
        <taxon>Pseudomonas</taxon>
    </lineage>
</organism>
<dbReference type="PROSITE" id="PS50110">
    <property type="entry name" value="RESPONSE_REGULATORY"/>
    <property type="match status" value="1"/>
</dbReference>
<dbReference type="RefSeq" id="WP_075803593.1">
    <property type="nucleotide sequence ID" value="NZ_MKZO01000024.1"/>
</dbReference>
<reference evidence="4 5" key="1">
    <citation type="submission" date="2016-10" db="EMBL/GenBank/DDBJ databases">
        <title>Genome Sequence of Pseudomonas putida GM4FR.</title>
        <authorList>
            <person name="Poehlein A."/>
            <person name="Wemheuer F."/>
            <person name="Hollensteiner J."/>
            <person name="Wemheuer B."/>
        </authorList>
    </citation>
    <scope>NUCLEOTIDE SEQUENCE [LARGE SCALE GENOMIC DNA]</scope>
    <source>
        <strain evidence="4 5">GM4FR</strain>
    </source>
</reference>
<dbReference type="Pfam" id="PF00072">
    <property type="entry name" value="Response_reg"/>
    <property type="match status" value="1"/>
</dbReference>